<sequence>MAEHQFFGLEPVQSGATDMDGGFILLESELAAVESTTESVKFIRLLKNALSAEWSLLEQEFKSKITHYIHNLINSMPNRVYDVITAEDSSTTY</sequence>
<reference evidence="1" key="2">
    <citation type="submission" date="2022-06" db="UniProtKB">
        <authorList>
            <consortium name="EnsemblMetazoa"/>
        </authorList>
    </citation>
    <scope>IDENTIFICATION</scope>
    <source>
        <strain evidence="1">DF5081</strain>
    </source>
</reference>
<protein>
    <submittedName>
        <fullName evidence="1">Uncharacterized protein</fullName>
    </submittedName>
</protein>
<dbReference type="EnsemblMetazoa" id="CJA36827.1">
    <property type="protein sequence ID" value="CJA36827.1"/>
    <property type="gene ID" value="WBGene00212674"/>
</dbReference>
<name>A0A8R1EJP1_CAEJA</name>
<evidence type="ECO:0000313" key="1">
    <source>
        <dbReference type="EnsemblMetazoa" id="CJA36827.1"/>
    </source>
</evidence>
<proteinExistence type="predicted"/>
<organism evidence="1 2">
    <name type="scientific">Caenorhabditis japonica</name>
    <dbReference type="NCBI Taxonomy" id="281687"/>
    <lineage>
        <taxon>Eukaryota</taxon>
        <taxon>Metazoa</taxon>
        <taxon>Ecdysozoa</taxon>
        <taxon>Nematoda</taxon>
        <taxon>Chromadorea</taxon>
        <taxon>Rhabditida</taxon>
        <taxon>Rhabditina</taxon>
        <taxon>Rhabditomorpha</taxon>
        <taxon>Rhabditoidea</taxon>
        <taxon>Rhabditidae</taxon>
        <taxon>Peloderinae</taxon>
        <taxon>Caenorhabditis</taxon>
    </lineage>
</organism>
<reference evidence="2" key="1">
    <citation type="submission" date="2010-08" db="EMBL/GenBank/DDBJ databases">
        <authorList>
            <consortium name="Caenorhabditis japonica Sequencing Consortium"/>
            <person name="Wilson R.K."/>
        </authorList>
    </citation>
    <scope>NUCLEOTIDE SEQUENCE [LARGE SCALE GENOMIC DNA]</scope>
    <source>
        <strain evidence="2">DF5081</strain>
    </source>
</reference>
<dbReference type="Proteomes" id="UP000005237">
    <property type="component" value="Unassembled WGS sequence"/>
</dbReference>
<accession>A0A8R1EJP1</accession>
<dbReference type="AlphaFoldDB" id="A0A8R1EJP1"/>
<evidence type="ECO:0000313" key="2">
    <source>
        <dbReference type="Proteomes" id="UP000005237"/>
    </source>
</evidence>
<keyword evidence="2" id="KW-1185">Reference proteome</keyword>